<name>M5U0M3_9BACT</name>
<sequence length="47" mass="5603">MLVTPHLFAEDRCQIQTRGLPRHNDWMHRTRLRSNTCRSNSTLSTQH</sequence>
<protein>
    <submittedName>
        <fullName evidence="1">Uncharacterized protein</fullName>
    </submittedName>
</protein>
<keyword evidence="2" id="KW-1185">Reference proteome</keyword>
<reference evidence="1 2" key="1">
    <citation type="journal article" date="2013" name="Mar. Genomics">
        <title>Expression of sulfatases in Rhodopirellula baltica and the diversity of sulfatases in the genus Rhodopirellula.</title>
        <authorList>
            <person name="Wegner C.E."/>
            <person name="Richter-Heitmann T."/>
            <person name="Klindworth A."/>
            <person name="Klockow C."/>
            <person name="Richter M."/>
            <person name="Achstetter T."/>
            <person name="Glockner F.O."/>
            <person name="Harder J."/>
        </authorList>
    </citation>
    <scope>NUCLEOTIDE SEQUENCE [LARGE SCALE GENOMIC DNA]</scope>
    <source>
        <strain evidence="1 2">SM41</strain>
    </source>
</reference>
<comment type="caution">
    <text evidence="1">The sequence shown here is derived from an EMBL/GenBank/DDBJ whole genome shotgun (WGS) entry which is preliminary data.</text>
</comment>
<evidence type="ECO:0000313" key="1">
    <source>
        <dbReference type="EMBL" id="EMI55012.1"/>
    </source>
</evidence>
<dbReference type="Proteomes" id="UP000011885">
    <property type="component" value="Unassembled WGS sequence"/>
</dbReference>
<accession>M5U0M3</accession>
<dbReference type="AlphaFoldDB" id="M5U0M3"/>
<organism evidence="1 2">
    <name type="scientific">Rhodopirellula sallentina SM41</name>
    <dbReference type="NCBI Taxonomy" id="1263870"/>
    <lineage>
        <taxon>Bacteria</taxon>
        <taxon>Pseudomonadati</taxon>
        <taxon>Planctomycetota</taxon>
        <taxon>Planctomycetia</taxon>
        <taxon>Pirellulales</taxon>
        <taxon>Pirellulaceae</taxon>
        <taxon>Rhodopirellula</taxon>
    </lineage>
</organism>
<gene>
    <name evidence="1" type="ORF">RSSM_03523</name>
</gene>
<evidence type="ECO:0000313" key="2">
    <source>
        <dbReference type="Proteomes" id="UP000011885"/>
    </source>
</evidence>
<proteinExistence type="predicted"/>
<dbReference type="EMBL" id="ANOH01000235">
    <property type="protein sequence ID" value="EMI55012.1"/>
    <property type="molecule type" value="Genomic_DNA"/>
</dbReference>
<dbReference type="PATRIC" id="fig|1263870.3.peg.3744"/>